<protein>
    <submittedName>
        <fullName evidence="2">Uncharacterized protein</fullName>
    </submittedName>
</protein>
<gene>
    <name evidence="2" type="ORF">HNQ61_000522</name>
</gene>
<feature type="chain" id="PRO_5032903884" evidence="1">
    <location>
        <begin position="23"/>
        <end position="239"/>
    </location>
</feature>
<dbReference type="EMBL" id="JACHIA010000001">
    <property type="protein sequence ID" value="MBB6068911.1"/>
    <property type="molecule type" value="Genomic_DNA"/>
</dbReference>
<dbReference type="AlphaFoldDB" id="A0A841GJM8"/>
<dbReference type="Proteomes" id="UP000582837">
    <property type="component" value="Unassembled WGS sequence"/>
</dbReference>
<accession>A0A841GJM8</accession>
<keyword evidence="1" id="KW-0732">Signal</keyword>
<keyword evidence="3" id="KW-1185">Reference proteome</keyword>
<sequence length="239" mass="26530">MRVRLRFWLVLPALLASASLAAAQAAAPDSTPRDRFMATLERCAHRPAPSDTVAADPALRRELLAMVAADQRDREFTRTMGAAAPPESQMRLMMHNDSARTARLRQIVREDGWPTAVRVGWDGANAAFLVLQHATDPVFQALMLPEVQDAYRRGELEGQSVALLTDRVRAEAGLRQRYGMQPELRDGRYVLGDVEDVAGLPARRAELCVLPVDVYHMMMEEMYGLRDHGVGLFQAPATP</sequence>
<proteinExistence type="predicted"/>
<comment type="caution">
    <text evidence="2">The sequence shown here is derived from an EMBL/GenBank/DDBJ whole genome shotgun (WGS) entry which is preliminary data.</text>
</comment>
<evidence type="ECO:0000256" key="1">
    <source>
        <dbReference type="SAM" id="SignalP"/>
    </source>
</evidence>
<dbReference type="InterPro" id="IPR046732">
    <property type="entry name" value="DUF6624"/>
</dbReference>
<evidence type="ECO:0000313" key="3">
    <source>
        <dbReference type="Proteomes" id="UP000582837"/>
    </source>
</evidence>
<dbReference type="RefSeq" id="WP_170031396.1">
    <property type="nucleotide sequence ID" value="NZ_JABDTL010000001.1"/>
</dbReference>
<reference evidence="2 3" key="1">
    <citation type="submission" date="2020-08" db="EMBL/GenBank/DDBJ databases">
        <title>Genomic Encyclopedia of Type Strains, Phase IV (KMG-IV): sequencing the most valuable type-strain genomes for metagenomic binning, comparative biology and taxonomic classification.</title>
        <authorList>
            <person name="Goeker M."/>
        </authorList>
    </citation>
    <scope>NUCLEOTIDE SEQUENCE [LARGE SCALE GENOMIC DNA]</scope>
    <source>
        <strain evidence="2 3">DSM 29007</strain>
    </source>
</reference>
<evidence type="ECO:0000313" key="2">
    <source>
        <dbReference type="EMBL" id="MBB6068911.1"/>
    </source>
</evidence>
<feature type="signal peptide" evidence="1">
    <location>
        <begin position="1"/>
        <end position="22"/>
    </location>
</feature>
<organism evidence="2 3">
    <name type="scientific">Longimicrobium terrae</name>
    <dbReference type="NCBI Taxonomy" id="1639882"/>
    <lineage>
        <taxon>Bacteria</taxon>
        <taxon>Pseudomonadati</taxon>
        <taxon>Gemmatimonadota</taxon>
        <taxon>Longimicrobiia</taxon>
        <taxon>Longimicrobiales</taxon>
        <taxon>Longimicrobiaceae</taxon>
        <taxon>Longimicrobium</taxon>
    </lineage>
</organism>
<dbReference type="Pfam" id="PF20329">
    <property type="entry name" value="DUF6624"/>
    <property type="match status" value="1"/>
</dbReference>
<name>A0A841GJM8_9BACT</name>